<evidence type="ECO:0000313" key="12">
    <source>
        <dbReference type="Proteomes" id="UP000184001"/>
    </source>
</evidence>
<dbReference type="InterPro" id="IPR004358">
    <property type="entry name" value="Sig_transdc_His_kin-like_C"/>
</dbReference>
<evidence type="ECO:0000256" key="7">
    <source>
        <dbReference type="ARBA" id="ARBA00022840"/>
    </source>
</evidence>
<keyword evidence="6 11" id="KW-0418">Kinase</keyword>
<evidence type="ECO:0000256" key="8">
    <source>
        <dbReference type="ARBA" id="ARBA00023012"/>
    </source>
</evidence>
<dbReference type="Pfam" id="PF02518">
    <property type="entry name" value="HATPase_c"/>
    <property type="match status" value="1"/>
</dbReference>
<keyword evidence="5" id="KW-0547">Nucleotide-binding</keyword>
<protein>
    <recommendedName>
        <fullName evidence="2">histidine kinase</fullName>
        <ecNumber evidence="2">2.7.13.3</ecNumber>
    </recommendedName>
</protein>
<keyword evidence="9" id="KW-0812">Transmembrane</keyword>
<dbReference type="InterPro" id="IPR003661">
    <property type="entry name" value="HisK_dim/P_dom"/>
</dbReference>
<dbReference type="Gene3D" id="1.10.287.130">
    <property type="match status" value="1"/>
</dbReference>
<evidence type="ECO:0000313" key="11">
    <source>
        <dbReference type="EMBL" id="SHJ67997.1"/>
    </source>
</evidence>
<evidence type="ECO:0000256" key="9">
    <source>
        <dbReference type="SAM" id="Phobius"/>
    </source>
</evidence>
<feature type="domain" description="Histidine kinase" evidence="10">
    <location>
        <begin position="274"/>
        <end position="486"/>
    </location>
</feature>
<dbReference type="RefSeq" id="WP_019999295.1">
    <property type="nucleotide sequence ID" value="NZ_CP192217.1"/>
</dbReference>
<comment type="caution">
    <text evidence="11">The sequence shown here is derived from an EMBL/GenBank/DDBJ whole genome shotgun (WGS) entry which is preliminary data.</text>
</comment>
<evidence type="ECO:0000256" key="5">
    <source>
        <dbReference type="ARBA" id="ARBA00022741"/>
    </source>
</evidence>
<feature type="transmembrane region" description="Helical" evidence="9">
    <location>
        <begin position="178"/>
        <end position="202"/>
    </location>
</feature>
<sequence length="494" mass="55471">MLSLRTRIALLLFCVIGLNLAGAGITLWYTNRTQSLQVQLSAKNVEALEASHGLSAALMEQKGDTTYYLLSHDDSWLKELDRKRVLFEERLSKVKESAFSEESLLVLSKLERLYATYDASRKVVIENYKQRRSKVGAELHWKIRDEFSTLLLLCKEFRALYEQAIEQNRKNFSEEAKIVSNVITGGLILSAIIELLLIVFLYRKILDPIRTLAHATDDVCDSTSPSTKNDVLALSNKLESLIMHIDDTQKELDANKETLMQSEKMVLVGKLAAGVAHSIRNPLTSVKMRLFSLERSLELDEQQQEDFGVVSEEILHIDNIMKNFLEFSRRPELKAKLQSPSEVVDMALKLLKHRFESQQVRVSVERTGLLPAIPIDGGQLKETLVNLILNACDAMVQGGSITITEKTDIVEPLGTIVFIRIEDTGPGIAEDVLEKIFEPFFSTKEEGSGLGLAIAKRIVEEHGGWLHVTSSENQGTAFLLALPVTRGTTWQKFS</sequence>
<dbReference type="SUPFAM" id="SSF55874">
    <property type="entry name" value="ATPase domain of HSP90 chaperone/DNA topoisomerase II/histidine kinase"/>
    <property type="match status" value="1"/>
</dbReference>
<dbReference type="EMBL" id="FQZR01000009">
    <property type="protein sequence ID" value="SHJ67997.1"/>
    <property type="molecule type" value="Genomic_DNA"/>
</dbReference>
<dbReference type="InterPro" id="IPR003594">
    <property type="entry name" value="HATPase_dom"/>
</dbReference>
<dbReference type="PANTHER" id="PTHR43065">
    <property type="entry name" value="SENSOR HISTIDINE KINASE"/>
    <property type="match status" value="1"/>
</dbReference>
<keyword evidence="9" id="KW-1133">Transmembrane helix</keyword>
<evidence type="ECO:0000256" key="2">
    <source>
        <dbReference type="ARBA" id="ARBA00012438"/>
    </source>
</evidence>
<dbReference type="InterPro" id="IPR005467">
    <property type="entry name" value="His_kinase_dom"/>
</dbReference>
<dbReference type="PROSITE" id="PS50109">
    <property type="entry name" value="HIS_KIN"/>
    <property type="match status" value="1"/>
</dbReference>
<dbReference type="AlphaFoldDB" id="A0A8G2CBZ3"/>
<dbReference type="GO" id="GO:0000155">
    <property type="term" value="F:phosphorelay sensor kinase activity"/>
    <property type="evidence" value="ECO:0007669"/>
    <property type="project" value="InterPro"/>
</dbReference>
<dbReference type="SUPFAM" id="SSF47384">
    <property type="entry name" value="Homodimeric domain of signal transducing histidine kinase"/>
    <property type="match status" value="1"/>
</dbReference>
<evidence type="ECO:0000259" key="10">
    <source>
        <dbReference type="PROSITE" id="PS50109"/>
    </source>
</evidence>
<dbReference type="InterPro" id="IPR036890">
    <property type="entry name" value="HATPase_C_sf"/>
</dbReference>
<organism evidence="11 12">
    <name type="scientific">Halodesulfovibrio aestuarii</name>
    <dbReference type="NCBI Taxonomy" id="126333"/>
    <lineage>
        <taxon>Bacteria</taxon>
        <taxon>Pseudomonadati</taxon>
        <taxon>Thermodesulfobacteriota</taxon>
        <taxon>Desulfovibrionia</taxon>
        <taxon>Desulfovibrionales</taxon>
        <taxon>Desulfovibrionaceae</taxon>
        <taxon>Halodesulfovibrio</taxon>
    </lineage>
</organism>
<dbReference type="InterPro" id="IPR036097">
    <property type="entry name" value="HisK_dim/P_sf"/>
</dbReference>
<accession>A0A8G2CBZ3</accession>
<dbReference type="SMART" id="SM00387">
    <property type="entry name" value="HATPase_c"/>
    <property type="match status" value="1"/>
</dbReference>
<evidence type="ECO:0000256" key="6">
    <source>
        <dbReference type="ARBA" id="ARBA00022777"/>
    </source>
</evidence>
<gene>
    <name evidence="11" type="ORF">SAMN05660830_02998</name>
</gene>
<dbReference type="Proteomes" id="UP000184001">
    <property type="component" value="Unassembled WGS sequence"/>
</dbReference>
<dbReference type="PANTHER" id="PTHR43065:SF10">
    <property type="entry name" value="PEROXIDE STRESS-ACTIVATED HISTIDINE KINASE MAK3"/>
    <property type="match status" value="1"/>
</dbReference>
<dbReference type="CDD" id="cd00075">
    <property type="entry name" value="HATPase"/>
    <property type="match status" value="1"/>
</dbReference>
<keyword evidence="8" id="KW-0902">Two-component regulatory system</keyword>
<dbReference type="SMART" id="SM00388">
    <property type="entry name" value="HisKA"/>
    <property type="match status" value="1"/>
</dbReference>
<dbReference type="CDD" id="cd00082">
    <property type="entry name" value="HisKA"/>
    <property type="match status" value="1"/>
</dbReference>
<comment type="catalytic activity">
    <reaction evidence="1">
        <text>ATP + protein L-histidine = ADP + protein N-phospho-L-histidine.</text>
        <dbReference type="EC" id="2.7.13.3"/>
    </reaction>
</comment>
<name>A0A8G2CBZ3_9BACT</name>
<dbReference type="Gene3D" id="3.30.565.10">
    <property type="entry name" value="Histidine kinase-like ATPase, C-terminal domain"/>
    <property type="match status" value="1"/>
</dbReference>
<dbReference type="GO" id="GO:0005524">
    <property type="term" value="F:ATP binding"/>
    <property type="evidence" value="ECO:0007669"/>
    <property type="project" value="UniProtKB-KW"/>
</dbReference>
<evidence type="ECO:0000256" key="4">
    <source>
        <dbReference type="ARBA" id="ARBA00022679"/>
    </source>
</evidence>
<dbReference type="EC" id="2.7.13.3" evidence="2"/>
<proteinExistence type="predicted"/>
<keyword evidence="3" id="KW-0597">Phosphoprotein</keyword>
<evidence type="ECO:0000256" key="1">
    <source>
        <dbReference type="ARBA" id="ARBA00000085"/>
    </source>
</evidence>
<keyword evidence="4" id="KW-0808">Transferase</keyword>
<keyword evidence="9" id="KW-0472">Membrane</keyword>
<dbReference type="PRINTS" id="PR00344">
    <property type="entry name" value="BCTRLSENSOR"/>
</dbReference>
<evidence type="ECO:0000256" key="3">
    <source>
        <dbReference type="ARBA" id="ARBA00022553"/>
    </source>
</evidence>
<keyword evidence="7" id="KW-0067">ATP-binding</keyword>
<reference evidence="11 12" key="1">
    <citation type="submission" date="2016-11" db="EMBL/GenBank/DDBJ databases">
        <authorList>
            <person name="Varghese N."/>
            <person name="Submissions S."/>
        </authorList>
    </citation>
    <scope>NUCLEOTIDE SEQUENCE [LARGE SCALE GENOMIC DNA]</scope>
    <source>
        <strain evidence="11 12">DSM 17919</strain>
    </source>
</reference>
<dbReference type="Pfam" id="PF00512">
    <property type="entry name" value="HisKA"/>
    <property type="match status" value="1"/>
</dbReference>